<proteinExistence type="predicted"/>
<gene>
    <name evidence="2" type="ORF">G5C65_19575</name>
</gene>
<name>A0A6G4X189_9ACTN</name>
<feature type="region of interest" description="Disordered" evidence="1">
    <location>
        <begin position="1"/>
        <end position="56"/>
    </location>
</feature>
<sequence length="56" mass="6546">MAFRRQIPQEKLAESMTPEQRERHETVYQPSRGGWHREPDKPVPGRPKPHTGQSGR</sequence>
<dbReference type="EMBL" id="JAAKZZ010000203">
    <property type="protein sequence ID" value="NGO70514.1"/>
    <property type="molecule type" value="Genomic_DNA"/>
</dbReference>
<evidence type="ECO:0000256" key="1">
    <source>
        <dbReference type="SAM" id="MobiDB-lite"/>
    </source>
</evidence>
<dbReference type="AlphaFoldDB" id="A0A6G4X189"/>
<dbReference type="RefSeq" id="WP_165300178.1">
    <property type="nucleotide sequence ID" value="NZ_JAAKZZ010000203.1"/>
</dbReference>
<protein>
    <submittedName>
        <fullName evidence="2">Uncharacterized protein</fullName>
    </submittedName>
</protein>
<comment type="caution">
    <text evidence="2">The sequence shown here is derived from an EMBL/GenBank/DDBJ whole genome shotgun (WGS) entry which is preliminary data.</text>
</comment>
<keyword evidence="3" id="KW-1185">Reference proteome</keyword>
<dbReference type="Proteomes" id="UP000477722">
    <property type="component" value="Unassembled WGS sequence"/>
</dbReference>
<organism evidence="2 3">
    <name type="scientific">Streptomyces boncukensis</name>
    <dbReference type="NCBI Taxonomy" id="2711219"/>
    <lineage>
        <taxon>Bacteria</taxon>
        <taxon>Bacillati</taxon>
        <taxon>Actinomycetota</taxon>
        <taxon>Actinomycetes</taxon>
        <taxon>Kitasatosporales</taxon>
        <taxon>Streptomycetaceae</taxon>
        <taxon>Streptomyces</taxon>
    </lineage>
</organism>
<feature type="compositionally biased region" description="Basic and acidic residues" evidence="1">
    <location>
        <begin position="7"/>
        <end position="26"/>
    </location>
</feature>
<accession>A0A6G4X189</accession>
<evidence type="ECO:0000313" key="2">
    <source>
        <dbReference type="EMBL" id="NGO70514.1"/>
    </source>
</evidence>
<reference evidence="2 3" key="1">
    <citation type="submission" date="2020-02" db="EMBL/GenBank/DDBJ databases">
        <title>Whole-genome analyses of novel actinobacteria.</title>
        <authorList>
            <person name="Sahin N."/>
            <person name="Tatar D."/>
        </authorList>
    </citation>
    <scope>NUCLEOTIDE SEQUENCE [LARGE SCALE GENOMIC DNA]</scope>
    <source>
        <strain evidence="2 3">SB3404</strain>
    </source>
</reference>
<evidence type="ECO:0000313" key="3">
    <source>
        <dbReference type="Proteomes" id="UP000477722"/>
    </source>
</evidence>